<evidence type="ECO:0000313" key="1">
    <source>
        <dbReference type="EMBL" id="QHS97712.1"/>
    </source>
</evidence>
<dbReference type="AlphaFoldDB" id="A0A6C0C046"/>
<sequence>MTKHRRRWSYANATQQTNSSCLPRTHRILLSGADSYLAPFLPSRIPMRIVCLIETFCDSEWPSEIPNLQPFVPVEEVCMRASKGKWRRLYSIDEDWELPSGDTHVHIQMRRRGEGRLDPGYKTLESTEMLDAFQQITAHEDMHK</sequence>
<accession>A0A6C0C046</accession>
<protein>
    <submittedName>
        <fullName evidence="1">Uncharacterized protein</fullName>
    </submittedName>
</protein>
<name>A0A6C0C046_9ZZZZ</name>
<organism evidence="1">
    <name type="scientific">viral metagenome</name>
    <dbReference type="NCBI Taxonomy" id="1070528"/>
    <lineage>
        <taxon>unclassified sequences</taxon>
        <taxon>metagenomes</taxon>
        <taxon>organismal metagenomes</taxon>
    </lineage>
</organism>
<dbReference type="EMBL" id="MN739302">
    <property type="protein sequence ID" value="QHS97712.1"/>
    <property type="molecule type" value="Genomic_DNA"/>
</dbReference>
<reference evidence="1" key="1">
    <citation type="journal article" date="2020" name="Nature">
        <title>Giant virus diversity and host interactions through global metagenomics.</title>
        <authorList>
            <person name="Schulz F."/>
            <person name="Roux S."/>
            <person name="Paez-Espino D."/>
            <person name="Jungbluth S."/>
            <person name="Walsh D.A."/>
            <person name="Denef V.J."/>
            <person name="McMahon K.D."/>
            <person name="Konstantinidis K.T."/>
            <person name="Eloe-Fadrosh E.A."/>
            <person name="Kyrpides N.C."/>
            <person name="Woyke T."/>
        </authorList>
    </citation>
    <scope>NUCLEOTIDE SEQUENCE</scope>
    <source>
        <strain evidence="1">GVMAG-M-3300020182-33</strain>
    </source>
</reference>
<proteinExistence type="predicted"/>